<accession>W5Y0P5</accession>
<dbReference type="PANTHER" id="PTHR34580">
    <property type="match status" value="1"/>
</dbReference>
<dbReference type="InterPro" id="IPR026881">
    <property type="entry name" value="WYL_dom"/>
</dbReference>
<dbReference type="Pfam" id="PF13280">
    <property type="entry name" value="WYL"/>
    <property type="match status" value="1"/>
</dbReference>
<proteinExistence type="predicted"/>
<dbReference type="Proteomes" id="UP000019222">
    <property type="component" value="Chromosome"/>
</dbReference>
<feature type="domain" description="WYL" evidence="1">
    <location>
        <begin position="151"/>
        <end position="219"/>
    </location>
</feature>
<reference evidence="2 3" key="1">
    <citation type="submission" date="2013-02" db="EMBL/GenBank/DDBJ databases">
        <title>The complete genome sequence of Corynebacterium vitaeruminis DSM 20294.</title>
        <authorList>
            <person name="Ruckert C."/>
            <person name="Albersmeier A."/>
            <person name="Kalinowski J."/>
        </authorList>
    </citation>
    <scope>NUCLEOTIDE SEQUENCE [LARGE SCALE GENOMIC DNA]</scope>
    <source>
        <strain evidence="3">ATCC 10234</strain>
    </source>
</reference>
<keyword evidence="3" id="KW-1185">Reference proteome</keyword>
<gene>
    <name evidence="2" type="ORF">B843_07035</name>
</gene>
<evidence type="ECO:0000313" key="2">
    <source>
        <dbReference type="EMBL" id="AHI22792.1"/>
    </source>
</evidence>
<dbReference type="PANTHER" id="PTHR34580:SF3">
    <property type="entry name" value="PROTEIN PAFB"/>
    <property type="match status" value="1"/>
</dbReference>
<dbReference type="InterPro" id="IPR051534">
    <property type="entry name" value="CBASS_pafABC_assoc_protein"/>
</dbReference>
<dbReference type="eggNOG" id="COG2378">
    <property type="taxonomic scope" value="Bacteria"/>
</dbReference>
<dbReference type="KEGG" id="cvt:B843_07035"/>
<name>W5Y0P5_9CORY</name>
<dbReference type="PATRIC" id="fig|1224164.3.peg.1409"/>
<evidence type="ECO:0000313" key="3">
    <source>
        <dbReference type="Proteomes" id="UP000019222"/>
    </source>
</evidence>
<organism evidence="2 3">
    <name type="scientific">Corynebacterium vitaeruminis DSM 20294</name>
    <dbReference type="NCBI Taxonomy" id="1224164"/>
    <lineage>
        <taxon>Bacteria</taxon>
        <taxon>Bacillati</taxon>
        <taxon>Actinomycetota</taxon>
        <taxon>Actinomycetes</taxon>
        <taxon>Mycobacteriales</taxon>
        <taxon>Corynebacteriaceae</taxon>
        <taxon>Corynebacterium</taxon>
    </lineage>
</organism>
<dbReference type="EMBL" id="CP004353">
    <property type="protein sequence ID" value="AHI22792.1"/>
    <property type="molecule type" value="Genomic_DNA"/>
</dbReference>
<dbReference type="PROSITE" id="PS52050">
    <property type="entry name" value="WYL"/>
    <property type="match status" value="1"/>
</dbReference>
<dbReference type="HOGENOM" id="CLU_041141_3_0_11"/>
<protein>
    <recommendedName>
        <fullName evidence="1">WYL domain-containing protein</fullName>
    </recommendedName>
</protein>
<sequence>MLERLTNLAFAFLNAESRGNPALTAAWVREHVEGYARDENRVPRSERAVEKLFERDRKDLIRVGVPIETVTVDGHVGYRLQADQYRLPELQFTSEEAAVLALAGNMGLGDELATFTRSGWTKIAASGVRRELASSPRFLAVNDWSSLNAELIDAIVSACTQRKRISFTFHRTTSFEPETRWMDPWALVGLRDSVYVVGYDIDRDAPRVFRSTRVSDVELLDMDDPAVTEYGPFHLPEPGTNMQELVEKQLSIGVDLFDVTVHVAPGRAPEITSRGKALGENRYLLQGVEKKWIVRAAAAHAPYAIVEEPTEVREEVIAVLKGAL</sequence>
<dbReference type="STRING" id="1224164.B843_07035"/>
<dbReference type="AlphaFoldDB" id="W5Y0P5"/>
<evidence type="ECO:0000259" key="1">
    <source>
        <dbReference type="Pfam" id="PF13280"/>
    </source>
</evidence>